<evidence type="ECO:0000313" key="1">
    <source>
        <dbReference type="EMBL" id="CAG8787510.1"/>
    </source>
</evidence>
<gene>
    <name evidence="1" type="ORF">RPERSI_LOCUS18553</name>
</gene>
<comment type="caution">
    <text evidence="1">The sequence shown here is derived from an EMBL/GenBank/DDBJ whole genome shotgun (WGS) entry which is preliminary data.</text>
</comment>
<dbReference type="EMBL" id="CAJVQC010049377">
    <property type="protein sequence ID" value="CAG8787510.1"/>
    <property type="molecule type" value="Genomic_DNA"/>
</dbReference>
<dbReference type="Proteomes" id="UP000789920">
    <property type="component" value="Unassembled WGS sequence"/>
</dbReference>
<name>A0ACA9RDB9_9GLOM</name>
<proteinExistence type="predicted"/>
<sequence>MPYKDINQQREKSRLAMRKLRAKQKGLTPEEITRLTTDGEVQSEIQQTQQNFLTAMENLIRQELGKFSPPSGLKTPKPTPARPKSAASPEKIKVDIAALEKSTGLKSDWRRNSPEQEIYRAFREEENEEEIYRRDMRLANQDQERQKEIEFWDKVQNQDNTELKENDDE</sequence>
<reference evidence="1" key="1">
    <citation type="submission" date="2021-06" db="EMBL/GenBank/DDBJ databases">
        <authorList>
            <person name="Kallberg Y."/>
            <person name="Tangrot J."/>
            <person name="Rosling A."/>
        </authorList>
    </citation>
    <scope>NUCLEOTIDE SEQUENCE</scope>
    <source>
        <strain evidence="1">MA461A</strain>
    </source>
</reference>
<evidence type="ECO:0000313" key="2">
    <source>
        <dbReference type="Proteomes" id="UP000789920"/>
    </source>
</evidence>
<accession>A0ACA9RDB9</accession>
<organism evidence="1 2">
    <name type="scientific">Racocetra persica</name>
    <dbReference type="NCBI Taxonomy" id="160502"/>
    <lineage>
        <taxon>Eukaryota</taxon>
        <taxon>Fungi</taxon>
        <taxon>Fungi incertae sedis</taxon>
        <taxon>Mucoromycota</taxon>
        <taxon>Glomeromycotina</taxon>
        <taxon>Glomeromycetes</taxon>
        <taxon>Diversisporales</taxon>
        <taxon>Gigasporaceae</taxon>
        <taxon>Racocetra</taxon>
    </lineage>
</organism>
<protein>
    <submittedName>
        <fullName evidence="1">33675_t:CDS:1</fullName>
    </submittedName>
</protein>
<keyword evidence="2" id="KW-1185">Reference proteome</keyword>